<feature type="domain" description="PAS" evidence="4">
    <location>
        <begin position="183"/>
        <end position="233"/>
    </location>
</feature>
<keyword evidence="3" id="KW-1133">Transmembrane helix</keyword>
<dbReference type="NCBIfam" id="TIGR00229">
    <property type="entry name" value="sensory_box"/>
    <property type="match status" value="1"/>
</dbReference>
<dbReference type="InterPro" id="IPR052155">
    <property type="entry name" value="Biofilm_reg_signaling"/>
</dbReference>
<keyword evidence="2" id="KW-0175">Coiled coil</keyword>
<dbReference type="PANTHER" id="PTHR44757:SF2">
    <property type="entry name" value="BIOFILM ARCHITECTURE MAINTENANCE PROTEIN MBAA"/>
    <property type="match status" value="1"/>
</dbReference>
<dbReference type="Gene3D" id="3.20.20.450">
    <property type="entry name" value="EAL domain"/>
    <property type="match status" value="1"/>
</dbReference>
<dbReference type="EMBL" id="JAUMIS010000001">
    <property type="protein sequence ID" value="MDO3721347.1"/>
    <property type="molecule type" value="Genomic_DNA"/>
</dbReference>
<dbReference type="InterPro" id="IPR035919">
    <property type="entry name" value="EAL_sf"/>
</dbReference>
<feature type="domain" description="GGDEF" evidence="7">
    <location>
        <begin position="564"/>
        <end position="710"/>
    </location>
</feature>
<dbReference type="Gene3D" id="3.30.450.20">
    <property type="entry name" value="PAS domain"/>
    <property type="match status" value="1"/>
</dbReference>
<evidence type="ECO:0000256" key="2">
    <source>
        <dbReference type="SAM" id="Coils"/>
    </source>
</evidence>
<dbReference type="InterPro" id="IPR029787">
    <property type="entry name" value="Nucleotide_cyclase"/>
</dbReference>
<feature type="transmembrane region" description="Helical" evidence="3">
    <location>
        <begin position="151"/>
        <end position="169"/>
    </location>
</feature>
<dbReference type="SUPFAM" id="SSF55073">
    <property type="entry name" value="Nucleotide cyclase"/>
    <property type="match status" value="2"/>
</dbReference>
<accession>A0ABT8VZC1</accession>
<organism evidence="8 9">
    <name type="scientific">Marinobacter suaedae</name>
    <dbReference type="NCBI Taxonomy" id="3057675"/>
    <lineage>
        <taxon>Bacteria</taxon>
        <taxon>Pseudomonadati</taxon>
        <taxon>Pseudomonadota</taxon>
        <taxon>Gammaproteobacteria</taxon>
        <taxon>Pseudomonadales</taxon>
        <taxon>Marinobacteraceae</taxon>
        <taxon>Marinobacter</taxon>
    </lineage>
</organism>
<dbReference type="SMART" id="SM00091">
    <property type="entry name" value="PAS"/>
    <property type="match status" value="1"/>
</dbReference>
<keyword evidence="9" id="KW-1185">Reference proteome</keyword>
<dbReference type="InterPro" id="IPR000014">
    <property type="entry name" value="PAS"/>
</dbReference>
<dbReference type="PROSITE" id="PS50883">
    <property type="entry name" value="EAL"/>
    <property type="match status" value="1"/>
</dbReference>
<feature type="domain" description="GGDEF" evidence="7">
    <location>
        <begin position="365"/>
        <end position="498"/>
    </location>
</feature>
<dbReference type="Pfam" id="PF08448">
    <property type="entry name" value="PAS_4"/>
    <property type="match status" value="1"/>
</dbReference>
<dbReference type="PROSITE" id="PS50112">
    <property type="entry name" value="PAS"/>
    <property type="match status" value="1"/>
</dbReference>
<evidence type="ECO:0000256" key="1">
    <source>
        <dbReference type="ARBA" id="ARBA00022777"/>
    </source>
</evidence>
<keyword evidence="3" id="KW-0472">Membrane</keyword>
<dbReference type="PROSITE" id="PS50113">
    <property type="entry name" value="PAC"/>
    <property type="match status" value="1"/>
</dbReference>
<dbReference type="RefSeq" id="WP_302909286.1">
    <property type="nucleotide sequence ID" value="NZ_JAUMIS010000001.1"/>
</dbReference>
<feature type="domain" description="EAL" evidence="6">
    <location>
        <begin position="719"/>
        <end position="973"/>
    </location>
</feature>
<dbReference type="SMART" id="SM00052">
    <property type="entry name" value="EAL"/>
    <property type="match status" value="1"/>
</dbReference>
<dbReference type="CDD" id="cd00130">
    <property type="entry name" value="PAS"/>
    <property type="match status" value="1"/>
</dbReference>
<dbReference type="Pfam" id="PF00563">
    <property type="entry name" value="EAL"/>
    <property type="match status" value="1"/>
</dbReference>
<evidence type="ECO:0000259" key="6">
    <source>
        <dbReference type="PROSITE" id="PS50883"/>
    </source>
</evidence>
<dbReference type="Gene3D" id="3.30.70.270">
    <property type="match status" value="2"/>
</dbReference>
<dbReference type="InterPro" id="IPR035965">
    <property type="entry name" value="PAS-like_dom_sf"/>
</dbReference>
<sequence length="1012" mass="111628">MKRFFKSPLIRISFSLTLLTVSILLVADVLGLIPDTRHAQIESRKLVAESLAIQVSNEISNGRVKTIDQILQSVVDRNDIVSSIAVRKNNSELLAEFGDHEQHWSLKTGDKSTTTQVLVPLFKGQLRWGNVEIVFADLHGAGGLLSLKNSYLGIVLFVSLGGFLVYLLFLKRALRELNPDAVIPERVSRALDTLSEGLLILDDRGFIVFANSTFSEKIRLNPNELLGKAVADFQWEGHGPESEEFERPWVTVLAGEVLPGSVTMKLKNGLDEVFIFTVNASPISATEGKVRGVLITFDDITEVEAKNEALNRALKELENSQSEISRQNQELQWLASRDPLTGALNRRSLTHHMGLLFDEARREGSEFSCIMVDIDHFKLVNDRYGHPVGDEVIKLLTHILTECSRSGDLIGRFGGEEFVVVLPETGIKAAVQLAEQMRSAVEAWDTSEIHSELHITSSFGVAALSNGASNATDLLAQADKALYAAKGNGRNRVICWSWAKAVGSANSATLPPHEDLLIDSGTALELTAKAGAGEGGTSPSAHSSIALLQDRIDQGINRAQRDGSQIAVLLMHVDTLERVKDSLGFAATDKLANQVLIRLKQTLRSTDTVSLYSQGELFFTVSRLGGNEIALVLTDLQRPEIVTSVLKRIFLEFEQPITVESNEIYLNMDVGISLFPQDGDGAESLLRNASGAMRLSRKAHGSNNFRFYAEEINQLATKQIQLEADLHRALKQDELTVYYQPKIDLITGKIRSMEALVRWHHPLKGLIPPDEFIPAAEQAGLIKMLDRWVIRAVCRQIRFWQKAGFGTMPVAVNISPSELRSPDLAEQILAILEEFVLPVRALELEITETAFMHSMDDVEVVLKKLSSAGMKISLDDFGIGYSSLNYLKRFPISMVKIDRSFIADILHDANDAAIVSAIIAMGHSLDIRVVAEGVETEEQLRFLQDLHCDEVQGYLLSRPVPKEAMDALMAQSSSIRRLVVDNDARHRNLADGHTAASGMIGVLNNHSEKSVS</sequence>
<dbReference type="CDD" id="cd01949">
    <property type="entry name" value="GGDEF"/>
    <property type="match status" value="2"/>
</dbReference>
<dbReference type="NCBIfam" id="TIGR00254">
    <property type="entry name" value="GGDEF"/>
    <property type="match status" value="2"/>
</dbReference>
<keyword evidence="3" id="KW-0812">Transmembrane</keyword>
<dbReference type="PROSITE" id="PS50887">
    <property type="entry name" value="GGDEF"/>
    <property type="match status" value="2"/>
</dbReference>
<evidence type="ECO:0000259" key="5">
    <source>
        <dbReference type="PROSITE" id="PS50113"/>
    </source>
</evidence>
<keyword evidence="1" id="KW-0418">Kinase</keyword>
<dbReference type="InterPro" id="IPR043128">
    <property type="entry name" value="Rev_trsase/Diguanyl_cyclase"/>
</dbReference>
<dbReference type="SMART" id="SM00267">
    <property type="entry name" value="GGDEF"/>
    <property type="match status" value="2"/>
</dbReference>
<evidence type="ECO:0000313" key="9">
    <source>
        <dbReference type="Proteomes" id="UP001168640"/>
    </source>
</evidence>
<keyword evidence="1" id="KW-0808">Transferase</keyword>
<dbReference type="PANTHER" id="PTHR44757">
    <property type="entry name" value="DIGUANYLATE CYCLASE DGCP"/>
    <property type="match status" value="1"/>
</dbReference>
<reference evidence="8" key="1">
    <citation type="submission" date="2023-07" db="EMBL/GenBank/DDBJ databases">
        <title>Marinobacter sp. chi1 genome sequencing and assembly.</title>
        <authorList>
            <person name="Park S."/>
        </authorList>
    </citation>
    <scope>NUCLEOTIDE SEQUENCE</scope>
    <source>
        <strain evidence="8">Chi1</strain>
    </source>
</reference>
<evidence type="ECO:0000313" key="8">
    <source>
        <dbReference type="EMBL" id="MDO3721347.1"/>
    </source>
</evidence>
<dbReference type="Pfam" id="PF00990">
    <property type="entry name" value="GGDEF"/>
    <property type="match status" value="2"/>
</dbReference>
<dbReference type="CDD" id="cd01948">
    <property type="entry name" value="EAL"/>
    <property type="match status" value="1"/>
</dbReference>
<dbReference type="InterPro" id="IPR001633">
    <property type="entry name" value="EAL_dom"/>
</dbReference>
<dbReference type="InterPro" id="IPR013656">
    <property type="entry name" value="PAS_4"/>
</dbReference>
<proteinExistence type="predicted"/>
<feature type="domain" description="PAC" evidence="5">
    <location>
        <begin position="260"/>
        <end position="312"/>
    </location>
</feature>
<evidence type="ECO:0000259" key="4">
    <source>
        <dbReference type="PROSITE" id="PS50112"/>
    </source>
</evidence>
<dbReference type="InterPro" id="IPR000700">
    <property type="entry name" value="PAS-assoc_C"/>
</dbReference>
<dbReference type="Proteomes" id="UP001168640">
    <property type="component" value="Unassembled WGS sequence"/>
</dbReference>
<comment type="caution">
    <text evidence="8">The sequence shown here is derived from an EMBL/GenBank/DDBJ whole genome shotgun (WGS) entry which is preliminary data.</text>
</comment>
<evidence type="ECO:0000259" key="7">
    <source>
        <dbReference type="PROSITE" id="PS50887"/>
    </source>
</evidence>
<name>A0ABT8VZC1_9GAMM</name>
<dbReference type="InterPro" id="IPR000160">
    <property type="entry name" value="GGDEF_dom"/>
</dbReference>
<dbReference type="SUPFAM" id="SSF141868">
    <property type="entry name" value="EAL domain-like"/>
    <property type="match status" value="1"/>
</dbReference>
<dbReference type="SUPFAM" id="SSF55785">
    <property type="entry name" value="PYP-like sensor domain (PAS domain)"/>
    <property type="match status" value="1"/>
</dbReference>
<evidence type="ECO:0000256" key="3">
    <source>
        <dbReference type="SAM" id="Phobius"/>
    </source>
</evidence>
<protein>
    <submittedName>
        <fullName evidence="8">EAL domain-containing protein</fullName>
    </submittedName>
</protein>
<feature type="coiled-coil region" evidence="2">
    <location>
        <begin position="300"/>
        <end position="337"/>
    </location>
</feature>
<gene>
    <name evidence="8" type="ORF">QVZ43_06395</name>
</gene>